<evidence type="ECO:0008006" key="20">
    <source>
        <dbReference type="Google" id="ProtNLM"/>
    </source>
</evidence>
<feature type="transmembrane region" description="Helical" evidence="15">
    <location>
        <begin position="4873"/>
        <end position="4894"/>
    </location>
</feature>
<dbReference type="GO" id="GO:0042383">
    <property type="term" value="C:sarcolemma"/>
    <property type="evidence" value="ECO:0007669"/>
    <property type="project" value="TreeGrafter"/>
</dbReference>
<keyword evidence="6" id="KW-0677">Repeat</keyword>
<dbReference type="FunFam" id="2.60.120.920:FF:000002">
    <property type="entry name" value="ryanodine receptor isoform X2"/>
    <property type="match status" value="1"/>
</dbReference>
<dbReference type="InterPro" id="IPR016093">
    <property type="entry name" value="MIR_motif"/>
</dbReference>
<keyword evidence="5 15" id="KW-0812">Transmembrane</keyword>
<feature type="region of interest" description="Disordered" evidence="14">
    <location>
        <begin position="4688"/>
        <end position="4710"/>
    </location>
</feature>
<dbReference type="InterPro" id="IPR036300">
    <property type="entry name" value="MIR_dom_sf"/>
</dbReference>
<keyword evidence="19" id="KW-1185">Reference proteome</keyword>
<dbReference type="GO" id="GO:0006941">
    <property type="term" value="P:striated muscle contraction"/>
    <property type="evidence" value="ECO:0007669"/>
    <property type="project" value="TreeGrafter"/>
</dbReference>
<dbReference type="Pfam" id="PF00622">
    <property type="entry name" value="SPRY"/>
    <property type="match status" value="3"/>
</dbReference>
<feature type="region of interest" description="Disordered" evidence="14">
    <location>
        <begin position="3872"/>
        <end position="3896"/>
    </location>
</feature>
<dbReference type="InterPro" id="IPR013333">
    <property type="entry name" value="Ryan_recept"/>
</dbReference>
<dbReference type="InterPro" id="IPR035910">
    <property type="entry name" value="RyR/IP3R_RIH_dom_sf"/>
</dbReference>
<dbReference type="SMART" id="SM00472">
    <property type="entry name" value="MIR"/>
    <property type="match status" value="4"/>
</dbReference>
<evidence type="ECO:0000313" key="19">
    <source>
        <dbReference type="Proteomes" id="UP000019118"/>
    </source>
</evidence>
<dbReference type="FunFam" id="1.10.238.10:FF:000132">
    <property type="entry name" value="Ryanodine receptor 44F"/>
    <property type="match status" value="1"/>
</dbReference>
<dbReference type="InterPro" id="IPR000699">
    <property type="entry name" value="RIH_dom"/>
</dbReference>
<evidence type="ECO:0000259" key="17">
    <source>
        <dbReference type="PROSITE" id="PS50919"/>
    </source>
</evidence>
<dbReference type="SUPFAM" id="SSF82109">
    <property type="entry name" value="MIR domain"/>
    <property type="match status" value="2"/>
</dbReference>
<protein>
    <recommendedName>
        <fullName evidence="20">Ryanodine receptor</fullName>
    </recommendedName>
</protein>
<dbReference type="FunFam" id="2.80.10.50:FF:000021">
    <property type="entry name" value="Ryanodine receptor, isoform F"/>
    <property type="match status" value="1"/>
</dbReference>
<dbReference type="Gene3D" id="2.80.10.50">
    <property type="match status" value="2"/>
</dbReference>
<dbReference type="CDD" id="cd12877">
    <property type="entry name" value="SPRY1_RyR"/>
    <property type="match status" value="1"/>
</dbReference>
<dbReference type="SMART" id="SM00449">
    <property type="entry name" value="SPRY"/>
    <property type="match status" value="3"/>
</dbReference>
<dbReference type="Gene3D" id="1.10.490.160">
    <property type="match status" value="2"/>
</dbReference>
<dbReference type="PANTHER" id="PTHR46399:SF8">
    <property type="entry name" value="B30.2_SPRY DOMAIN-CONTAINING PROTEIN"/>
    <property type="match status" value="1"/>
</dbReference>
<feature type="region of interest" description="Disordered" evidence="14">
    <location>
        <begin position="4539"/>
        <end position="4582"/>
    </location>
</feature>
<evidence type="ECO:0000256" key="7">
    <source>
        <dbReference type="ARBA" id="ARBA00022837"/>
    </source>
</evidence>
<evidence type="ECO:0000256" key="5">
    <source>
        <dbReference type="ARBA" id="ARBA00022692"/>
    </source>
</evidence>
<reference evidence="19" key="1">
    <citation type="journal article" date="2013" name="Genome Biol.">
        <title>Draft genome of the mountain pine beetle, Dendroctonus ponderosae Hopkins, a major forest pest.</title>
        <authorList>
            <person name="Keeling C.I."/>
            <person name="Yuen M.M."/>
            <person name="Liao N.Y."/>
            <person name="Docking T.R."/>
            <person name="Chan S.K."/>
            <person name="Taylor G.A."/>
            <person name="Palmquist D.L."/>
            <person name="Jackman S.D."/>
            <person name="Nguyen A."/>
            <person name="Li M."/>
            <person name="Henderson H."/>
            <person name="Janes J.K."/>
            <person name="Zhao Y."/>
            <person name="Pandoh P."/>
            <person name="Moore R."/>
            <person name="Sperling F.A."/>
            <person name="Huber D.P."/>
            <person name="Birol I."/>
            <person name="Jones S.J."/>
            <person name="Bohlmann J."/>
        </authorList>
    </citation>
    <scope>NUCLEOTIDE SEQUENCE</scope>
</reference>
<keyword evidence="11 15" id="KW-0472">Membrane</keyword>
<keyword evidence="4" id="KW-0107">Calcium channel</keyword>
<feature type="transmembrane region" description="Helical" evidence="15">
    <location>
        <begin position="4729"/>
        <end position="4748"/>
    </location>
</feature>
<dbReference type="InterPro" id="IPR035764">
    <property type="entry name" value="SPRY2_RyR"/>
</dbReference>
<evidence type="ECO:0000256" key="2">
    <source>
        <dbReference type="ARBA" id="ARBA00022448"/>
    </source>
</evidence>
<name>A0AAR5QBW0_DENPD</name>
<dbReference type="Pfam" id="PF02815">
    <property type="entry name" value="MIR"/>
    <property type="match status" value="1"/>
</dbReference>
<feature type="compositionally biased region" description="Acidic residues" evidence="14">
    <location>
        <begin position="4562"/>
        <end position="4579"/>
    </location>
</feature>
<organism evidence="18 19">
    <name type="scientific">Dendroctonus ponderosae</name>
    <name type="common">Mountain pine beetle</name>
    <dbReference type="NCBI Taxonomy" id="77166"/>
    <lineage>
        <taxon>Eukaryota</taxon>
        <taxon>Metazoa</taxon>
        <taxon>Ecdysozoa</taxon>
        <taxon>Arthropoda</taxon>
        <taxon>Hexapoda</taxon>
        <taxon>Insecta</taxon>
        <taxon>Pterygota</taxon>
        <taxon>Neoptera</taxon>
        <taxon>Endopterygota</taxon>
        <taxon>Coleoptera</taxon>
        <taxon>Polyphaga</taxon>
        <taxon>Cucujiformia</taxon>
        <taxon>Curculionidae</taxon>
        <taxon>Scolytinae</taxon>
        <taxon>Dendroctonus</taxon>
    </lineage>
</organism>
<dbReference type="GO" id="GO:0005219">
    <property type="term" value="F:ryanodine-sensitive calcium-release channel activity"/>
    <property type="evidence" value="ECO:0007669"/>
    <property type="project" value="InterPro"/>
</dbReference>
<dbReference type="GO" id="GO:0034704">
    <property type="term" value="C:calcium channel complex"/>
    <property type="evidence" value="ECO:0007669"/>
    <property type="project" value="TreeGrafter"/>
</dbReference>
<keyword evidence="12" id="KW-1071">Ligand-gated ion channel</keyword>
<feature type="region of interest" description="Disordered" evidence="14">
    <location>
        <begin position="1380"/>
        <end position="1498"/>
    </location>
</feature>
<dbReference type="Pfam" id="PF21119">
    <property type="entry name" value="RYDR_Jsol"/>
    <property type="match status" value="1"/>
</dbReference>
<dbReference type="CDD" id="cd23278">
    <property type="entry name" value="beta-trefoil_MIR_RyR"/>
    <property type="match status" value="1"/>
</dbReference>
<evidence type="ECO:0000256" key="11">
    <source>
        <dbReference type="ARBA" id="ARBA00023136"/>
    </source>
</evidence>
<dbReference type="InterPro" id="IPR035761">
    <property type="entry name" value="SPRY1_RyR"/>
</dbReference>
<keyword evidence="9 15" id="KW-1133">Transmembrane helix</keyword>
<dbReference type="InterPro" id="IPR013320">
    <property type="entry name" value="ConA-like_dom_sf"/>
</dbReference>
<feature type="compositionally biased region" description="Acidic residues" evidence="14">
    <location>
        <begin position="3874"/>
        <end position="3891"/>
    </location>
</feature>
<dbReference type="PROSITE" id="PS50188">
    <property type="entry name" value="B302_SPRY"/>
    <property type="match status" value="3"/>
</dbReference>
<dbReference type="InterPro" id="IPR035762">
    <property type="entry name" value="SPRY3_RyR"/>
</dbReference>
<dbReference type="Gene3D" id="1.10.287.70">
    <property type="match status" value="1"/>
</dbReference>
<dbReference type="InterPro" id="IPR001870">
    <property type="entry name" value="B30.2/SPRY"/>
</dbReference>
<keyword evidence="2" id="KW-0813">Transport</keyword>
<feature type="compositionally biased region" description="Basic residues" evidence="14">
    <location>
        <begin position="3615"/>
        <end position="3624"/>
    </location>
</feature>
<dbReference type="GO" id="GO:0030018">
    <property type="term" value="C:Z disc"/>
    <property type="evidence" value="ECO:0007669"/>
    <property type="project" value="TreeGrafter"/>
</dbReference>
<evidence type="ECO:0000256" key="15">
    <source>
        <dbReference type="SAM" id="Phobius"/>
    </source>
</evidence>
<dbReference type="FunFam" id="1.10.287.70:FF:000017">
    <property type="entry name" value="ryanodine receptor isoform X2"/>
    <property type="match status" value="1"/>
</dbReference>
<dbReference type="Pfam" id="PF02026">
    <property type="entry name" value="RyR"/>
    <property type="match status" value="4"/>
</dbReference>
<dbReference type="InterPro" id="IPR003032">
    <property type="entry name" value="Ryanodine_rcpt"/>
</dbReference>
<keyword evidence="3" id="KW-0109">Calcium transport</keyword>
<dbReference type="Gene3D" id="6.20.350.10">
    <property type="match status" value="1"/>
</dbReference>
<evidence type="ECO:0000259" key="16">
    <source>
        <dbReference type="PROSITE" id="PS50188"/>
    </source>
</evidence>
<dbReference type="Pfam" id="PF08709">
    <property type="entry name" value="Ins145_P3_rec"/>
    <property type="match status" value="1"/>
</dbReference>
<dbReference type="InterPro" id="IPR015925">
    <property type="entry name" value="Ryanodine_IP3_receptor"/>
</dbReference>
<dbReference type="InterPro" id="IPR009460">
    <property type="entry name" value="Ryanrecept_TM4-6"/>
</dbReference>
<dbReference type="GO" id="GO:0033017">
    <property type="term" value="C:sarcoplasmic reticulum membrane"/>
    <property type="evidence" value="ECO:0007669"/>
    <property type="project" value="UniProtKB-SubCell"/>
</dbReference>
<dbReference type="InterPro" id="IPR011992">
    <property type="entry name" value="EF-hand-dom_pair"/>
</dbReference>
<dbReference type="SUPFAM" id="SSF49899">
    <property type="entry name" value="Concanavalin A-like lectins/glucanases"/>
    <property type="match status" value="3"/>
</dbReference>
<feature type="transmembrane region" description="Helical" evidence="15">
    <location>
        <begin position="4459"/>
        <end position="4486"/>
    </location>
</feature>
<dbReference type="CDD" id="cd12879">
    <property type="entry name" value="SPRY3_RyR"/>
    <property type="match status" value="1"/>
</dbReference>
<dbReference type="Gene3D" id="1.25.10.30">
    <property type="entry name" value="IP3 receptor type 1 binding core, RIH domain"/>
    <property type="match status" value="1"/>
</dbReference>
<dbReference type="InterPro" id="IPR048581">
    <property type="entry name" value="RYDR_Jsol"/>
</dbReference>
<dbReference type="FunFam" id="2.80.10.50:FF:000022">
    <property type="entry name" value="Ryanodine receptor, isoform E"/>
    <property type="match status" value="1"/>
</dbReference>
<dbReference type="GO" id="GO:0006874">
    <property type="term" value="P:intracellular calcium ion homeostasis"/>
    <property type="evidence" value="ECO:0007669"/>
    <property type="project" value="InterPro"/>
</dbReference>
<dbReference type="PRINTS" id="PR00795">
    <property type="entry name" value="RYANODINER"/>
</dbReference>
<evidence type="ECO:0000256" key="1">
    <source>
        <dbReference type="ARBA" id="ARBA00004326"/>
    </source>
</evidence>
<keyword evidence="13" id="KW-0407">Ion channel</keyword>
<evidence type="ECO:0000256" key="13">
    <source>
        <dbReference type="ARBA" id="ARBA00023303"/>
    </source>
</evidence>
<dbReference type="Pfam" id="PF08454">
    <property type="entry name" value="RIH_assoc"/>
    <property type="match status" value="1"/>
</dbReference>
<feature type="domain" description="B30.2/SPRY" evidence="16">
    <location>
        <begin position="1028"/>
        <end position="1211"/>
    </location>
</feature>
<dbReference type="InterPro" id="IPR003877">
    <property type="entry name" value="SPRY_dom"/>
</dbReference>
<feature type="compositionally biased region" description="Polar residues" evidence="14">
    <location>
        <begin position="1401"/>
        <end position="1420"/>
    </location>
</feature>
<dbReference type="PROSITE" id="PS50919">
    <property type="entry name" value="MIR"/>
    <property type="match status" value="1"/>
</dbReference>
<dbReference type="Proteomes" id="UP000019118">
    <property type="component" value="Unassembled WGS sequence"/>
</dbReference>
<dbReference type="InterPro" id="IPR014821">
    <property type="entry name" value="Ins145_P3_rcpt"/>
</dbReference>
<evidence type="ECO:0000256" key="12">
    <source>
        <dbReference type="ARBA" id="ARBA00023286"/>
    </source>
</evidence>
<dbReference type="GO" id="GO:0005790">
    <property type="term" value="C:smooth endoplasmic reticulum"/>
    <property type="evidence" value="ECO:0007669"/>
    <property type="project" value="TreeGrafter"/>
</dbReference>
<feature type="domain" description="B30.2/SPRY" evidence="16">
    <location>
        <begin position="574"/>
        <end position="799"/>
    </location>
</feature>
<dbReference type="InterPro" id="IPR013662">
    <property type="entry name" value="RIH_assoc-dom"/>
</dbReference>
<evidence type="ECO:0000256" key="9">
    <source>
        <dbReference type="ARBA" id="ARBA00022989"/>
    </source>
</evidence>
<dbReference type="Pfam" id="PF00520">
    <property type="entry name" value="Ion_trans"/>
    <property type="match status" value="1"/>
</dbReference>
<dbReference type="PANTHER" id="PTHR46399">
    <property type="entry name" value="B30.2/SPRY DOMAIN-CONTAINING PROTEIN"/>
    <property type="match status" value="1"/>
</dbReference>
<feature type="compositionally biased region" description="Basic and acidic residues" evidence="14">
    <location>
        <begin position="1464"/>
        <end position="1486"/>
    </location>
</feature>
<sequence>MVAEAEGGSEQDDVSFLRTEDMVCLSCTATGERVCLAAEGFGNRHCFLENIADKNIPPDLSQCVCVIEQALSVRALQELVTAAGNETGKGTGSGHRTLLYGNAILLRHQNSDMYLACLSTSSSNDKLAFDVGLQEHSQGEACWWTVHPASKQRSEGEKVRVGDDLILVSVATERYLHTTKENEQSIVNASFHVTHWSVQPYGTGISRMKYVGYVFGGDVLRFFHGGDECLTIPSSWSTEEAHNIVIYEGGSVMSQARSLWRLELARTKWAGGFINWSHPMRIRHITTGRYLAVNESNELYLVSREEATTALTAFCLRHEKDDQKVVLEDKDLEVIGSAIIKYGDSTVIVQHSESGLWLSYKAYETKKKGVGKVEEKQAVLHEEGKMDDGLDFSRSQEEESRTARVIRKCSSLFTQFINGLESLQVNRRHSMFFQVVHLNEMVMCLEDLINYFAQPEDDMEHEEKQNRLRALRNRQDLFQEEGILNLILEAIDKINVITSQGFLAALAGDQSWEMISGYLYQLLAAIIKGNHTNCAQFANSNRLNWLFSRLGSQASSEGTGMLDVLHCVLIDSPEALNMMRDEHIKVIISLLEKHGRDPKVLDVLCSLCVGNGVAVRSSQNNICDYLLPGKNLLLQTQLVDHVASVRPNIFVGRVEGSAIYQKWYFEVTVDHLEQTTHMMPHLRIGWANSKGYIPYPGGGEKWGGNGVGDDLYSFGFDGAFLWTGGRCTQVVGNVVEPYIRKNDVIGCALDLTIPQIYFTFNGNPIRGSFRNFNLDGMFFPVISCSSKLSCRFLLGGDHGKLKFCPPEEFSPLVESLLPQQILNLDSCFYFGNMNKNVIAGPLLIEDDTAFVPNPVDTSMVGLPSYIESIKDKLAENIHEMWAMNKIEAGWAWGEYRDDLRHVHPCLVPFDKLPTAEKRYDSQLAVQTLKTVIALGYYITMDKPPSRIKTVRLPNEPFMQGNGYKPAPLDLSAITLTAKLEELVDQLAENTHNLWAKERIQQAWTYGLNEDPDMLRSPHLVPYNKVDDAIKKANRDTASETVRTLLVYGYVIDPPTGEQQETLLAEASRLRQQAFRTYRAEKNYAVGSGKWYFEFEILTAGPMRVGWAKADCAPGSMLGSDENTWAFDGYNEEKVYSNSAESFGKQWQLGDVVGVFLDLIDHTISFSLNGELLMDALGGETTFADVQGDNFVPAFTLGVGQKARLCFGQDVNQLKYFTTCGLQEGYEPFCVNMNRAVTYWYTKDQPIFENTDDMPDTKIDVIRILAGSDSPPCLKISHNTFETMEKANWEFLRLSLPVICHQEFITEEEKMRRWNEIKIRQHRLKVEADQSVTANPAHIENIMRSGFSMTDIKGLHRNYSEDAVESDLNEVMKHQAQQQVQQQILSRMGKTMPARPPRKGSLSRTNPSANGFEDSYTQINGSRGVHRSTSELDMNRYYDTSRQITEKPEDKKKRGRSPFRFFSKKRGDTASAERTKSKKTRTPEAHSVRIGGGMSPTARSVGLSNTMLSRSPTMKQQQGDNLQAGSVPQQKQLSVPQASDVESVGNEIYDAECLKLVNEYFYGVRIFPGQDPTHTYVGWVTTQYHFYSKEFNQNHVLKSSVVIADDYDRIVDSIERQSCYMVRADELYNQVTQDASGKGASQGMSIGCFLDAATGYISFTCDGKPTSHKFKMEPETKLFPAIFVEATSKEIMQIELGRTSTSLPLSAAVLQNSAKHVIPQFPPRLKVQCLKPHQWARVPNQNLQVHALKLSDIRGWSMLCEDPISMLALHVPEEDRCIDILELIEMDKLLSFHAHTLTLYSALCYQSNYKAAHVLCNHVDQKQLLYAIKSEYMSGPLRQGFYDLLISLHLEATATTMEVCKNEYVIPIGQELKDLYENVDMGHSLRRLKMESVVPQMKTSDISDLIDSIKNLYSPFFPLDVVRDYVMTALAESVEVNQLHNRDPIGGSNENLFLPLLKLVDRLLLVGMLSDDNVDKLLIMICPETWNPTFKKEGKDEHRKGLLQMKMAEGAKLQMCYLLQHLCDIQLRHRVESIIAFSHDFVGDLQTDQLRRYIEIKQSDLPSAVAAKKTKEFRCPPREQMNAILCKFKTSDFKNIEEEEKENCPLGDDLCERMNNFHNSLMTHVSLQALQAPVEEDNPDEHEKRGPFKKLYNIINAVKELEEEPKPPLEPEKKTPEEVFRKVLISTIVRWAEEAQIEMPNLVQEMFSLLVRQYDSVGELIRALEKTYIINSKTKLDVAEMWIGLSQIRALLPVQMSQEEEEFMRERLWKLVNNHTFFQHPDLIRVLRIHENVMAVMINTLGRRSQAQSDASTQAANPEGEIGGTKEKDTSHEMVVACCRFLCYFCRTGRQNQKAMFEHFDFLLDNSNILLSRPSLRGSTPLDVAYSSLMENTELALALREHYLEKIAIYLSRCGLQSNTELVEKGYPDLGWDPVEGERYLDFLRFCVWVNGESVEENANLVIRLLIRRPECLGPALRGEGEGLLKAIVDANKMSDRISDRRKMMEESPEGTVNLQQFSHPLPESDEDEDYIDTGAAILNFYCTLVDLLGRCAPDSAVISLGKNESLRARAILRSLVPLEDLQGVLSLKFTLHNPAQGEERPKSDMPSGLTPPHKQSVVLFLERVYGIETQELFYRLLEDAFLPDLRCATMLDRHDGSESDMALSMNRYIGNSILPLLIQHSKFYSEAENYATILDATLHTVYRLSKNRMLTKGQREAVSDFLVALTSQLQPSMLLKLLRKLTVDVSNLSEYTTVALRLLTLHYDRCAKYYGSSGGQGVYGAASDEEKRLTMMLFSNIFDSLSKMDYDPELFGKALPCLTAFGCALPPDYSLSKNYDDEWYSNKSASGPDGPYNPQPINTSSVQLNNDLNNIVQQFSEHYHDAWGSRKLENGWRHGETYSGWDGNKTHPRLKPYSTLSDYERERYKEPVRESLKALLALGWSVEHTEVDMPSNSRSSQFVRGETSNAFDYNPHPVDMTNLTLSREMQNMGERLAENAHDIWARKKREELITCGGGIHPQLVPYDLLTDKEKKKDRERSQEFLKYLQYQGYKLHRPNRGGQQETEQATAGPSIELRFAYSLLEKLIQYLDKATINMKLLKPSQTFSRRNSYIKSSRDIKFFSKVVLPLMEKYFSTHRNYFIAVATATNLTGAASLKEKEMVAALFCKLASLLRSKLAAFGADVRITVRCLQVLVKGIDAKSLVKNCPEFIRTSMLTFFNNTADDLGHTITNLQEGKYSHLRGTHLKTSTSLFYVNSVILPVLTSMFDHLANCEYGSDLLLDEIQVASYKILQGLYHLGTDLTLHHERKYLKNEMEKYKPALGSCLGAFSSTFPVAFLEPHMNKNNQYSLLNRIADHSLEAQDIISKMEQFMPTLETILSEVDQFVESNKTYFDDPHIIDVIMPMLCSYLPFWWGQGPDNVSPTGGSHVSMVTSDHMNQLLKNVLKLIKKNIGNENAPWMTRIATYTQQIIINSSEELLKDPFLPLAERVKRRTDAMFHKEESLRGFIKSSTEDTSQIETQIQEDWHLLVRDIYSFYPLLIKYVDLQRNYWLRHNVEEAEHLYNHVAEIFNIWSNSQYFLREEQNFISANEIDNMVLIMPTATRRTVVTDGSQPSVGKVKKKKKNRDKKRDKDKEIQASLMVACLKRLLPVGLNLFAGREQELVQHCKDRFLKKMPEYEIVDFAKIQLTLPDKIDPADEMSWQHYLYSKLGKKSVTVNTLDTNGKNQLEETVERIVAMSKVLYGLHMIDHPQQQQKGVYRSIVSTQRKRAVLSCFRQASLHSLPRHRAINIFIRTYRDFWLQDENVGQEVMIEDLTQSFEDSELKKKEGEEEEGKPDPLTQLVTTFCRGAMTERSGALQEDPLYMSYAEIIAKSCGEEEEEGEEGGEEGGEGEEGGSSIHEQEMEKQKLLFNQARLANRGVAEMVLLHISACKGVPSDMVMKTLELGISILRGGNFDIQMGMLNHLKDKKDVGFFTSIAGLMNSCGVLDLDAFERNTKAEGLGVGSEGAAGEKNMHDAEFTCALFRFIQLTCEGHNLEWQNYLRTQAGNTTTVNVVICTVDYLLRLQESIMDFYWHYSSKELIDPAGKANFFKAIGVASQVFNTLTEVIQGPCTLNQQALAHSRLWDAVGGFMFLFSHMQDKLSKHSSQVDLLKELLNLQKDMITMMLSMLEGNVVNGTIGKQMVDTLVESASNVELILKYFDMFLKLKDLTSSTSFLEIDINSDGWVYPKDFKEKMEQQKSYTPEEIEFLLACCEVNHDGKLDYVGFIDRFHEPAKEIGFNLAVLLTNLSEHMPNEPRLARFLETAGSVLNYFEPFLGRIEILGGSKRIERVYFEIKESNIEQWEKPQIKESKRAFFYSIVTEGGDKEKLEAFINFCEDAIFEMQHASALMAVEESGGGGPTRATTYSYMTDEEEQRGGKDPIRRSYQAFKDGIYYGFSALSPSNIKHRLNEMQQMTIPELFIGFFKLIFYTFYYSGFGMAVVIKYFLGILMSLMRGPVVEEPIVEIKEEEKVSHLRVLPPLPHAEDPNTQLQPFGMEVSKEEAGQFKTPGHESSATTQQSSGEEGEATTEEGTEQAESEVPEQPLSLSDLLGGEQAKIAAQEKAEAQAAQQAVMQAIESESKAKNIREPSAMQQINFSAYAHRAVSFLARNFYNLKYVALVLAFCINFMLLFYKVTTLGGDSDGSGSGKGADLLQGSAEGSGSGSEEEDDPPELVIVDEDFYYMAHVMRLAAMLHSIASLAMLIAYYHLKVPLAIFKREKEIARRLEFEGLFIAEQPEDDDLKSHWDKLVISAKSFPVNYWDKFVKKKVRQKYSETYDFDSISNLLGMEKTSFQQQESDEGNKSIFWYIINIDWRYQVWKSGVTFTDNSFLYSLWYFVFSILGNFNNFFFAAHLLDVAVGFKTLRTILQSVTHNGKQLVLTVMLLTIIVYIYTVIAFNFFRKFYVQEEDEQVDRKCHDMLTCFVFHLYKGVRAGGGIGDEIDPPDGDDYEAYRIMFDITFFFFVIVILLAIIQGLIIDAFGELRDQLEKVIEDMDSNCFICGLDKGYLDKVPHGFDTHVQQEHNLANYMFFLMHLINKPDTEYTGQETYVWNMYQQRCWDFFPMGDCFRKQYEDEIGGGGG</sequence>
<evidence type="ECO:0000313" key="18">
    <source>
        <dbReference type="EnsemblMetazoa" id="XP_019770690.1"/>
    </source>
</evidence>
<accession>A0AAR5QBW0</accession>
<feature type="transmembrane region" description="Helical" evidence="15">
    <location>
        <begin position="4656"/>
        <end position="4674"/>
    </location>
</feature>
<dbReference type="InterPro" id="IPR005821">
    <property type="entry name" value="Ion_trans_dom"/>
</dbReference>
<dbReference type="CDD" id="cd12878">
    <property type="entry name" value="SPRY2_RyR"/>
    <property type="match status" value="1"/>
</dbReference>
<feature type="compositionally biased region" description="Low complexity" evidence="14">
    <location>
        <begin position="2306"/>
        <end position="2315"/>
    </location>
</feature>
<dbReference type="EnsemblMetazoa" id="XM_019915131.1">
    <property type="protein sequence ID" value="XP_019770690.1"/>
    <property type="gene ID" value="LOC109544790"/>
</dbReference>
<feature type="compositionally biased region" description="Low complexity" evidence="14">
    <location>
        <begin position="4689"/>
        <end position="4699"/>
    </location>
</feature>
<evidence type="ECO:0000256" key="14">
    <source>
        <dbReference type="SAM" id="MobiDB-lite"/>
    </source>
</evidence>
<keyword evidence="10" id="KW-0406">Ion transport</keyword>
<dbReference type="FunFam" id="1.10.490.160:FF:000003">
    <property type="entry name" value="Ryanodine receptor, isoform E"/>
    <property type="match status" value="1"/>
</dbReference>
<dbReference type="Pfam" id="PF01365">
    <property type="entry name" value="RYDR_ITPR"/>
    <property type="match status" value="2"/>
</dbReference>
<feature type="transmembrane region" description="Helical" evidence="15">
    <location>
        <begin position="4997"/>
        <end position="5016"/>
    </location>
</feature>
<feature type="region of interest" description="Disordered" evidence="14">
    <location>
        <begin position="3605"/>
        <end position="3630"/>
    </location>
</feature>
<evidence type="ECO:0000256" key="4">
    <source>
        <dbReference type="ARBA" id="ARBA00022673"/>
    </source>
</evidence>
<proteinExistence type="predicted"/>
<keyword evidence="8" id="KW-0703">Sarcoplasmic reticulum</keyword>
<feature type="transmembrane region" description="Helical" evidence="15">
    <location>
        <begin position="4917"/>
        <end position="4939"/>
    </location>
</feature>
<dbReference type="FunFam" id="1.25.10.30:FF:000002">
    <property type="entry name" value="ryanodine receptor isoform X2"/>
    <property type="match status" value="1"/>
</dbReference>
<evidence type="ECO:0000256" key="3">
    <source>
        <dbReference type="ARBA" id="ARBA00022568"/>
    </source>
</evidence>
<keyword evidence="7" id="KW-0106">Calcium</keyword>
<dbReference type="InterPro" id="IPR043136">
    <property type="entry name" value="B30.2/SPRY_sf"/>
</dbReference>
<dbReference type="FunFam" id="2.60.120.920:FF:000003">
    <property type="entry name" value="ryanodine receptor isoform X2"/>
    <property type="match status" value="1"/>
</dbReference>
<dbReference type="GO" id="GO:0014808">
    <property type="term" value="P:release of sequestered calcium ion into cytosol by sarcoplasmic reticulum"/>
    <property type="evidence" value="ECO:0007669"/>
    <property type="project" value="TreeGrafter"/>
</dbReference>
<comment type="subcellular location">
    <subcellularLocation>
        <location evidence="1">Sarcoplasmic reticulum membrane</location>
        <topology evidence="1">Multi-pass membrane protein</topology>
    </subcellularLocation>
</comment>
<dbReference type="SUPFAM" id="SSF100909">
    <property type="entry name" value="IP3 receptor type 1 binding core, domain 2"/>
    <property type="match status" value="1"/>
</dbReference>
<feature type="region of interest" description="Disordered" evidence="14">
    <location>
        <begin position="2306"/>
        <end position="2326"/>
    </location>
</feature>
<evidence type="ECO:0000256" key="6">
    <source>
        <dbReference type="ARBA" id="ARBA00022737"/>
    </source>
</evidence>
<evidence type="ECO:0000256" key="8">
    <source>
        <dbReference type="ARBA" id="ARBA00022951"/>
    </source>
</evidence>
<reference evidence="18" key="2">
    <citation type="submission" date="2024-08" db="UniProtKB">
        <authorList>
            <consortium name="EnsemblMetazoa"/>
        </authorList>
    </citation>
    <scope>IDENTIFICATION</scope>
</reference>
<dbReference type="SUPFAM" id="SSF47473">
    <property type="entry name" value="EF-hand"/>
    <property type="match status" value="1"/>
</dbReference>
<dbReference type="FunFam" id="2.60.120.920:FF:000069">
    <property type="entry name" value="Ryanodine receptor 44F"/>
    <property type="match status" value="1"/>
</dbReference>
<dbReference type="Gene3D" id="2.60.120.920">
    <property type="match status" value="3"/>
</dbReference>
<evidence type="ECO:0000256" key="10">
    <source>
        <dbReference type="ARBA" id="ARBA00023065"/>
    </source>
</evidence>
<dbReference type="Pfam" id="PF06459">
    <property type="entry name" value="RR_TM4-6"/>
    <property type="match status" value="1"/>
</dbReference>
<feature type="domain" description="MIR" evidence="17">
    <location>
        <begin position="95"/>
        <end position="149"/>
    </location>
</feature>
<feature type="domain" description="B30.2/SPRY" evidence="16">
    <location>
        <begin position="1482"/>
        <end position="1700"/>
    </location>
</feature>